<dbReference type="AlphaFoldDB" id="A0A117R7N2"/>
<evidence type="ECO:0000313" key="1">
    <source>
        <dbReference type="EMBL" id="KUN75406.1"/>
    </source>
</evidence>
<dbReference type="Pfam" id="PF19817">
    <property type="entry name" value="DUF6300"/>
    <property type="match status" value="1"/>
</dbReference>
<sequence length="102" mass="11466">MDLLRLSDRLPQCSRCRGDLIMSGVAPHDDKHGRPIHLELCMVCDTGDVDRPAAGLLVQWFADRGGHDESRVTEGSHLLMEWTKECMATHGWYLQDAPPDQP</sequence>
<comment type="caution">
    <text evidence="1">The sequence shown here is derived from an EMBL/GenBank/DDBJ whole genome shotgun (WGS) entry which is preliminary data.</text>
</comment>
<dbReference type="InterPro" id="IPR046267">
    <property type="entry name" value="DUF6300"/>
</dbReference>
<organism evidence="1 2">
    <name type="scientific">Streptomyces griseoruber</name>
    <dbReference type="NCBI Taxonomy" id="1943"/>
    <lineage>
        <taxon>Bacteria</taxon>
        <taxon>Bacillati</taxon>
        <taxon>Actinomycetota</taxon>
        <taxon>Actinomycetes</taxon>
        <taxon>Kitasatosporales</taxon>
        <taxon>Streptomycetaceae</taxon>
        <taxon>Streptomyces</taxon>
    </lineage>
</organism>
<dbReference type="RefSeq" id="WP_055631856.1">
    <property type="nucleotide sequence ID" value="NZ_KQ948791.1"/>
</dbReference>
<accession>A0A117R7N2</accession>
<dbReference type="STRING" id="1943.AQJ64_42620"/>
<reference evidence="1 2" key="1">
    <citation type="submission" date="2015-10" db="EMBL/GenBank/DDBJ databases">
        <title>Draft genome sequence of Streptomyces griseoruber DSM 40281, type strain for the species Streptomyces griseoruber.</title>
        <authorList>
            <person name="Ruckert C."/>
            <person name="Winkler A."/>
            <person name="Kalinowski J."/>
            <person name="Kampfer P."/>
            <person name="Glaeser S."/>
        </authorList>
    </citation>
    <scope>NUCLEOTIDE SEQUENCE [LARGE SCALE GENOMIC DNA]</scope>
    <source>
        <strain evidence="1 2">DSM 40281</strain>
    </source>
</reference>
<dbReference type="OrthoDB" id="4241965at2"/>
<protein>
    <submittedName>
        <fullName evidence="1">Uncharacterized protein</fullName>
    </submittedName>
</protein>
<gene>
    <name evidence="1" type="ORF">AQJ64_42620</name>
</gene>
<proteinExistence type="predicted"/>
<dbReference type="Proteomes" id="UP000052982">
    <property type="component" value="Unassembled WGS sequence"/>
</dbReference>
<dbReference type="EMBL" id="LMWW01000080">
    <property type="protein sequence ID" value="KUN75406.1"/>
    <property type="molecule type" value="Genomic_DNA"/>
</dbReference>
<evidence type="ECO:0000313" key="2">
    <source>
        <dbReference type="Proteomes" id="UP000052982"/>
    </source>
</evidence>
<keyword evidence="2" id="KW-1185">Reference proteome</keyword>
<name>A0A117R7N2_9ACTN</name>